<keyword evidence="4" id="KW-1185">Reference proteome</keyword>
<dbReference type="AlphaFoldDB" id="M3AKJ4"/>
<feature type="compositionally biased region" description="Basic residues" evidence="1">
    <location>
        <begin position="1"/>
        <end position="11"/>
    </location>
</feature>
<accession>M3AKJ4</accession>
<proteinExistence type="predicted"/>
<dbReference type="InterPro" id="IPR038883">
    <property type="entry name" value="AN11006-like"/>
</dbReference>
<feature type="compositionally biased region" description="Basic and acidic residues" evidence="1">
    <location>
        <begin position="16"/>
        <end position="27"/>
    </location>
</feature>
<gene>
    <name evidence="3" type="ORF">MYCFIDRAFT_214946</name>
</gene>
<dbReference type="HOGENOM" id="CLU_711999_0_0_1"/>
<dbReference type="EMBL" id="KB446557">
    <property type="protein sequence ID" value="EME85106.1"/>
    <property type="molecule type" value="Genomic_DNA"/>
</dbReference>
<protein>
    <recommendedName>
        <fullName evidence="2">DUF7730 domain-containing protein</fullName>
    </recommendedName>
</protein>
<evidence type="ECO:0000313" key="3">
    <source>
        <dbReference type="EMBL" id="EME85106.1"/>
    </source>
</evidence>
<evidence type="ECO:0000256" key="1">
    <source>
        <dbReference type="SAM" id="MobiDB-lite"/>
    </source>
</evidence>
<dbReference type="GeneID" id="19338111"/>
<dbReference type="OrthoDB" id="3946696at2759"/>
<dbReference type="VEuPathDB" id="FungiDB:MYCFIDRAFT_214946"/>
<dbReference type="PANTHER" id="PTHR42085">
    <property type="entry name" value="F-BOX DOMAIN-CONTAINING PROTEIN"/>
    <property type="match status" value="1"/>
</dbReference>
<dbReference type="Pfam" id="PF24864">
    <property type="entry name" value="DUF7730"/>
    <property type="match status" value="1"/>
</dbReference>
<sequence>MPSRKHTKKAAAMRTESTHKDKKKDTPPHPMNVCDGVWSSIVVRKDEQGTDSVRRHEWNKTSLRPYAHFKKLYGERKFSKPHSSQPMHRSFLDLPPELRNRVYRLALIHDPTYIELSAKTNRARESNGHAQIFHVKRYRHKIAPTLRLLRTCKQIQQEAASIFYGEHEFRFTSVRGLYILERFLFTMGTYNVSCLRKIAMHITISGNTEDNFKENLGESKGTLAYMTRVVHNWGLRRPHYNWGGDLCEERVKSTLEEHGKNLAEFTLIMPDTFTPAQPIDDPFPYLDYDFLLDPAAFQNLKVRLVRLHGGFAYYLPNGDSNVDLSNSYRDFVLPYHLDTRKWARRMGYEVFDVAYDKLGRWPVELKNGEEIREIEGDDEEADWLASPY</sequence>
<dbReference type="eggNOG" id="ENOG502TI43">
    <property type="taxonomic scope" value="Eukaryota"/>
</dbReference>
<evidence type="ECO:0000259" key="2">
    <source>
        <dbReference type="Pfam" id="PF24864"/>
    </source>
</evidence>
<reference evidence="3 4" key="1">
    <citation type="journal article" date="2012" name="PLoS Pathog.">
        <title>Diverse lifestyles and strategies of plant pathogenesis encoded in the genomes of eighteen Dothideomycetes fungi.</title>
        <authorList>
            <person name="Ohm R.A."/>
            <person name="Feau N."/>
            <person name="Henrissat B."/>
            <person name="Schoch C.L."/>
            <person name="Horwitz B.A."/>
            <person name="Barry K.W."/>
            <person name="Condon B.J."/>
            <person name="Copeland A.C."/>
            <person name="Dhillon B."/>
            <person name="Glaser F."/>
            <person name="Hesse C.N."/>
            <person name="Kosti I."/>
            <person name="LaButti K."/>
            <person name="Lindquist E.A."/>
            <person name="Lucas S."/>
            <person name="Salamov A.A."/>
            <person name="Bradshaw R.E."/>
            <person name="Ciuffetti L."/>
            <person name="Hamelin R.C."/>
            <person name="Kema G.H.J."/>
            <person name="Lawrence C."/>
            <person name="Scott J.A."/>
            <person name="Spatafora J.W."/>
            <person name="Turgeon B.G."/>
            <person name="de Wit P.J.G.M."/>
            <person name="Zhong S."/>
            <person name="Goodwin S.B."/>
            <person name="Grigoriev I.V."/>
        </authorList>
    </citation>
    <scope>NUCLEOTIDE SEQUENCE [LARGE SCALE GENOMIC DNA]</scope>
    <source>
        <strain evidence="3 4">CIRAD86</strain>
    </source>
</reference>
<dbReference type="Proteomes" id="UP000016932">
    <property type="component" value="Unassembled WGS sequence"/>
</dbReference>
<dbReference type="KEGG" id="pfj:MYCFIDRAFT_214946"/>
<dbReference type="RefSeq" id="XP_007925589.1">
    <property type="nucleotide sequence ID" value="XM_007927398.1"/>
</dbReference>
<dbReference type="InterPro" id="IPR056632">
    <property type="entry name" value="DUF7730"/>
</dbReference>
<feature type="domain" description="DUF7730" evidence="2">
    <location>
        <begin position="91"/>
        <end position="187"/>
    </location>
</feature>
<organism evidence="3 4">
    <name type="scientific">Pseudocercospora fijiensis (strain CIRAD86)</name>
    <name type="common">Black leaf streak disease fungus</name>
    <name type="synonym">Mycosphaerella fijiensis</name>
    <dbReference type="NCBI Taxonomy" id="383855"/>
    <lineage>
        <taxon>Eukaryota</taxon>
        <taxon>Fungi</taxon>
        <taxon>Dikarya</taxon>
        <taxon>Ascomycota</taxon>
        <taxon>Pezizomycotina</taxon>
        <taxon>Dothideomycetes</taxon>
        <taxon>Dothideomycetidae</taxon>
        <taxon>Mycosphaerellales</taxon>
        <taxon>Mycosphaerellaceae</taxon>
        <taxon>Pseudocercospora</taxon>
    </lineage>
</organism>
<dbReference type="PANTHER" id="PTHR42085:SF1">
    <property type="entry name" value="F-BOX DOMAIN-CONTAINING PROTEIN"/>
    <property type="match status" value="1"/>
</dbReference>
<name>M3AKJ4_PSEFD</name>
<evidence type="ECO:0000313" key="4">
    <source>
        <dbReference type="Proteomes" id="UP000016932"/>
    </source>
</evidence>
<feature type="region of interest" description="Disordered" evidence="1">
    <location>
        <begin position="1"/>
        <end position="34"/>
    </location>
</feature>